<proteinExistence type="predicted"/>
<dbReference type="AlphaFoldDB" id="A0A5B7HFH4"/>
<accession>A0A5B7HFH4</accession>
<organism evidence="1 2">
    <name type="scientific">Portunus trituberculatus</name>
    <name type="common">Swimming crab</name>
    <name type="synonym">Neptunus trituberculatus</name>
    <dbReference type="NCBI Taxonomy" id="210409"/>
    <lineage>
        <taxon>Eukaryota</taxon>
        <taxon>Metazoa</taxon>
        <taxon>Ecdysozoa</taxon>
        <taxon>Arthropoda</taxon>
        <taxon>Crustacea</taxon>
        <taxon>Multicrustacea</taxon>
        <taxon>Malacostraca</taxon>
        <taxon>Eumalacostraca</taxon>
        <taxon>Eucarida</taxon>
        <taxon>Decapoda</taxon>
        <taxon>Pleocyemata</taxon>
        <taxon>Brachyura</taxon>
        <taxon>Eubrachyura</taxon>
        <taxon>Portunoidea</taxon>
        <taxon>Portunidae</taxon>
        <taxon>Portuninae</taxon>
        <taxon>Portunus</taxon>
    </lineage>
</organism>
<name>A0A5B7HFH4_PORTR</name>
<protein>
    <submittedName>
        <fullName evidence="1">Uncharacterized protein</fullName>
    </submittedName>
</protein>
<comment type="caution">
    <text evidence="1">The sequence shown here is derived from an EMBL/GenBank/DDBJ whole genome shotgun (WGS) entry which is preliminary data.</text>
</comment>
<keyword evidence="2" id="KW-1185">Reference proteome</keyword>
<dbReference type="Proteomes" id="UP000324222">
    <property type="component" value="Unassembled WGS sequence"/>
</dbReference>
<evidence type="ECO:0000313" key="2">
    <source>
        <dbReference type="Proteomes" id="UP000324222"/>
    </source>
</evidence>
<dbReference type="EMBL" id="VSRR010027121">
    <property type="protein sequence ID" value="MPC68017.1"/>
    <property type="molecule type" value="Genomic_DNA"/>
</dbReference>
<evidence type="ECO:0000313" key="1">
    <source>
        <dbReference type="EMBL" id="MPC68017.1"/>
    </source>
</evidence>
<reference evidence="1 2" key="1">
    <citation type="submission" date="2019-05" db="EMBL/GenBank/DDBJ databases">
        <title>Another draft genome of Portunus trituberculatus and its Hox gene families provides insights of decapod evolution.</title>
        <authorList>
            <person name="Jeong J.-H."/>
            <person name="Song I."/>
            <person name="Kim S."/>
            <person name="Choi T."/>
            <person name="Kim D."/>
            <person name="Ryu S."/>
            <person name="Kim W."/>
        </authorList>
    </citation>
    <scope>NUCLEOTIDE SEQUENCE [LARGE SCALE GENOMIC DNA]</scope>
    <source>
        <tissue evidence="1">Muscle</tissue>
    </source>
</reference>
<gene>
    <name evidence="1" type="ORF">E2C01_062207</name>
</gene>
<sequence>MCLETPRIPKHEWFHCIMAVYIP</sequence>